<reference evidence="3" key="1">
    <citation type="journal article" date="2020" name="Microbiol. Resour. Announc.">
        <title>Draft Genome Sequences of Thiorhodococcus mannitoliphagus and Thiorhodococcus minor, Purple Sulfur Photosynthetic Bacteria in the Gammaproteobacterial Family Chromatiaceae.</title>
        <authorList>
            <person name="Aviles F.A."/>
            <person name="Meyer T.E."/>
            <person name="Kyndt J.A."/>
        </authorList>
    </citation>
    <scope>NUCLEOTIDE SEQUENCE [LARGE SCALE GENOMIC DNA]</scope>
    <source>
        <strain evidence="3">DSM 18266</strain>
    </source>
</reference>
<comment type="caution">
    <text evidence="2">The sequence shown here is derived from an EMBL/GenBank/DDBJ whole genome shotgun (WGS) entry which is preliminary data.</text>
</comment>
<evidence type="ECO:0000313" key="3">
    <source>
        <dbReference type="Proteomes" id="UP000471640"/>
    </source>
</evidence>
<dbReference type="InterPro" id="IPR002477">
    <property type="entry name" value="Peptidoglycan-bd-like"/>
</dbReference>
<protein>
    <recommendedName>
        <fullName evidence="1">Peptidoglycan binding-like domain-containing protein</fullName>
    </recommendedName>
</protein>
<dbReference type="RefSeq" id="WP_164656371.1">
    <property type="nucleotide sequence ID" value="NZ_JAAIJR010000155.1"/>
</dbReference>
<evidence type="ECO:0000259" key="1">
    <source>
        <dbReference type="Pfam" id="PF01471"/>
    </source>
</evidence>
<dbReference type="Gene3D" id="1.10.101.10">
    <property type="entry name" value="PGBD-like superfamily/PGBD"/>
    <property type="match status" value="1"/>
</dbReference>
<keyword evidence="3" id="KW-1185">Reference proteome</keyword>
<dbReference type="InterPro" id="IPR036365">
    <property type="entry name" value="PGBD-like_sf"/>
</dbReference>
<evidence type="ECO:0000313" key="2">
    <source>
        <dbReference type="EMBL" id="NEX23079.1"/>
    </source>
</evidence>
<name>A0A6P1DZG4_9GAMM</name>
<proteinExistence type="predicted"/>
<dbReference type="Proteomes" id="UP000471640">
    <property type="component" value="Unassembled WGS sequence"/>
</dbReference>
<organism evidence="2 3">
    <name type="scientific">Thiorhodococcus mannitoliphagus</name>
    <dbReference type="NCBI Taxonomy" id="329406"/>
    <lineage>
        <taxon>Bacteria</taxon>
        <taxon>Pseudomonadati</taxon>
        <taxon>Pseudomonadota</taxon>
        <taxon>Gammaproteobacteria</taxon>
        <taxon>Chromatiales</taxon>
        <taxon>Chromatiaceae</taxon>
        <taxon>Thiorhodococcus</taxon>
    </lineage>
</organism>
<dbReference type="AlphaFoldDB" id="A0A6P1DZG4"/>
<dbReference type="InterPro" id="IPR036366">
    <property type="entry name" value="PGBDSf"/>
</dbReference>
<sequence length="85" mass="8942">MSQLIRTGSNGALVRDLQSVINLVQRPAPTLTVDGIFGPKTYAAVITFQGRSALKADGLVGPLTSRALVGAVLSMALPQLRTQPR</sequence>
<dbReference type="Pfam" id="PF01471">
    <property type="entry name" value="PG_binding_1"/>
    <property type="match status" value="1"/>
</dbReference>
<reference evidence="2 3" key="2">
    <citation type="submission" date="2020-02" db="EMBL/GenBank/DDBJ databases">
        <title>Genome sequences of Thiorhodococcus mannitoliphagus and Thiorhodococcus minor, purple sulfur photosynthetic bacteria in the gammaproteobacterial family, Chromatiaceae.</title>
        <authorList>
            <person name="Aviles F.A."/>
            <person name="Meyer T.E."/>
            <person name="Kyndt J.A."/>
        </authorList>
    </citation>
    <scope>NUCLEOTIDE SEQUENCE [LARGE SCALE GENOMIC DNA]</scope>
    <source>
        <strain evidence="2 3">DSM 18266</strain>
    </source>
</reference>
<dbReference type="SUPFAM" id="SSF47090">
    <property type="entry name" value="PGBD-like"/>
    <property type="match status" value="1"/>
</dbReference>
<feature type="domain" description="Peptidoglycan binding-like" evidence="1">
    <location>
        <begin position="11"/>
        <end position="68"/>
    </location>
</feature>
<gene>
    <name evidence="2" type="ORF">G3480_22735</name>
</gene>
<accession>A0A6P1DZG4</accession>
<dbReference type="EMBL" id="JAAIJR010000155">
    <property type="protein sequence ID" value="NEX23079.1"/>
    <property type="molecule type" value="Genomic_DNA"/>
</dbReference>